<feature type="domain" description="Nose resistant-to-fluoxetine protein N-terminal" evidence="3">
    <location>
        <begin position="155"/>
        <end position="303"/>
    </location>
</feature>
<feature type="region of interest" description="Disordered" evidence="1">
    <location>
        <begin position="81"/>
        <end position="127"/>
    </location>
</feature>
<name>A0A1J1HH08_9DIPT</name>
<evidence type="ECO:0000256" key="2">
    <source>
        <dbReference type="SAM" id="Phobius"/>
    </source>
</evidence>
<dbReference type="InterPro" id="IPR052728">
    <property type="entry name" value="O2_lipid_transport_reg"/>
</dbReference>
<dbReference type="InterPro" id="IPR002656">
    <property type="entry name" value="Acyl_transf_3_dom"/>
</dbReference>
<dbReference type="GO" id="GO:0016747">
    <property type="term" value="F:acyltransferase activity, transferring groups other than amino-acyl groups"/>
    <property type="evidence" value="ECO:0007669"/>
    <property type="project" value="InterPro"/>
</dbReference>
<evidence type="ECO:0000256" key="1">
    <source>
        <dbReference type="SAM" id="MobiDB-lite"/>
    </source>
</evidence>
<proteinExistence type="predicted"/>
<keyword evidence="2" id="KW-0812">Transmembrane</keyword>
<feature type="transmembrane region" description="Helical" evidence="2">
    <location>
        <begin position="737"/>
        <end position="755"/>
    </location>
</feature>
<dbReference type="EMBL" id="CVRI01000004">
    <property type="protein sequence ID" value="CRK87303.1"/>
    <property type="molecule type" value="Genomic_DNA"/>
</dbReference>
<protein>
    <submittedName>
        <fullName evidence="4">CLUMA_CG001105, isoform A</fullName>
    </submittedName>
</protein>
<dbReference type="Pfam" id="PF01757">
    <property type="entry name" value="Acyl_transf_3"/>
    <property type="match status" value="1"/>
</dbReference>
<feature type="region of interest" description="Disordered" evidence="1">
    <location>
        <begin position="1"/>
        <end position="37"/>
    </location>
</feature>
<gene>
    <name evidence="4" type="ORF">CLUMA_CG001105</name>
</gene>
<sequence length="852" mass="98282">DDDDNEDDNEDDDDNDEEKESDEKTPESKRKSQIKESWTALFNRKPFNLIFDFNDSQDDEDAVNLEDSEEDEINYRRLLKEEQEHEREHTEQLIKQTSEEEAVKTETTTETPKQPSSKPVVKKKSKEEAHLAQKQFEKLLLNLPSFVPDYSKVKNPECQKQGEVFQRQLRGQRIWALQMMDANAKIPSGLMRGNTNQLGDFDLCTKISQKIKISESNNMKMKGKYCLANIDVVAAADQLKLPVHLIQGRNFIRSTINDPNHFFPRYSTINWGLCLPSACTYHDADQILDSLLLLIVAATFLATMNDYLDSPIFSSILTGKSNNDEDVKKRDESKQVEVKNGFANQILKCFSVKRNLTYLLTASDDDIKCLHGLKALSIVLLIISLKLIPMGRVPYSNRNKLTEFFNSPFSVFIRTSFLYEDVFFLISGLLTTFSILKIISCDKKSLWFRKVLMRVLRLVLPLIVVLLFYAFVWEHLGTGPQWSAVVDKNADLCKSNMWKNFLFIQNFYNIEDMCATHTYHLAVDMQLMILSPFLIFFIYKHPSFGLGLYGILHALSAAARFSSTVDNRLSVVVFHGMKLSQLYRTFNITFSVALHRLTPYLSGISLGILIKEYGRVKLPFGVAISGWISTLCGFIWCFYTPSNLSHKDYQYDPTTAAQYSAMSPMIWSISIAWIIFACYSDASWKLNDILSSRPMIFLSRISYSLYLVVFLVFFYFSGSHKSSEEFYISSYIDRLELFIVFTAAICFTLCVDLPFKNITKLLFDCEHHEKEPTSANQESSEVDFESPFADDEDDFVFRRTKLKHEDNSKINTNGEHLNGSIENETEEEKPRKSSKFENNMNARRWKWEILDE</sequence>
<keyword evidence="2" id="KW-0472">Membrane</keyword>
<feature type="region of interest" description="Disordered" evidence="1">
    <location>
        <begin position="807"/>
        <end position="837"/>
    </location>
</feature>
<dbReference type="PANTHER" id="PTHR11161">
    <property type="entry name" value="O-ACYLTRANSFERASE"/>
    <property type="match status" value="1"/>
</dbReference>
<feature type="transmembrane region" description="Helical" evidence="2">
    <location>
        <begin position="661"/>
        <end position="680"/>
    </location>
</feature>
<dbReference type="AlphaFoldDB" id="A0A1J1HH08"/>
<organism evidence="4 5">
    <name type="scientific">Clunio marinus</name>
    <dbReference type="NCBI Taxonomy" id="568069"/>
    <lineage>
        <taxon>Eukaryota</taxon>
        <taxon>Metazoa</taxon>
        <taxon>Ecdysozoa</taxon>
        <taxon>Arthropoda</taxon>
        <taxon>Hexapoda</taxon>
        <taxon>Insecta</taxon>
        <taxon>Pterygota</taxon>
        <taxon>Neoptera</taxon>
        <taxon>Endopterygota</taxon>
        <taxon>Diptera</taxon>
        <taxon>Nematocera</taxon>
        <taxon>Chironomoidea</taxon>
        <taxon>Chironomidae</taxon>
        <taxon>Clunio</taxon>
    </lineage>
</organism>
<evidence type="ECO:0000259" key="3">
    <source>
        <dbReference type="SMART" id="SM00703"/>
    </source>
</evidence>
<dbReference type="SMART" id="SM00703">
    <property type="entry name" value="NRF"/>
    <property type="match status" value="1"/>
</dbReference>
<dbReference type="PANTHER" id="PTHR11161:SF4">
    <property type="entry name" value="DROP DEAD"/>
    <property type="match status" value="1"/>
</dbReference>
<dbReference type="Proteomes" id="UP000183832">
    <property type="component" value="Unassembled WGS sequence"/>
</dbReference>
<dbReference type="Pfam" id="PF20146">
    <property type="entry name" value="NRF"/>
    <property type="match status" value="1"/>
</dbReference>
<feature type="compositionally biased region" description="Low complexity" evidence="1">
    <location>
        <begin position="105"/>
        <end position="119"/>
    </location>
</feature>
<feature type="transmembrane region" description="Helical" evidence="2">
    <location>
        <begin position="701"/>
        <end position="717"/>
    </location>
</feature>
<feature type="non-terminal residue" evidence="4">
    <location>
        <position position="1"/>
    </location>
</feature>
<evidence type="ECO:0000313" key="5">
    <source>
        <dbReference type="Proteomes" id="UP000183832"/>
    </source>
</evidence>
<evidence type="ECO:0000313" key="4">
    <source>
        <dbReference type="EMBL" id="CRK87303.1"/>
    </source>
</evidence>
<feature type="transmembrane region" description="Helical" evidence="2">
    <location>
        <begin position="451"/>
        <end position="472"/>
    </location>
</feature>
<keyword evidence="5" id="KW-1185">Reference proteome</keyword>
<feature type="compositionally biased region" description="Basic and acidic residues" evidence="1">
    <location>
        <begin position="21"/>
        <end position="34"/>
    </location>
</feature>
<feature type="transmembrane region" description="Helical" evidence="2">
    <location>
        <begin position="422"/>
        <end position="439"/>
    </location>
</feature>
<dbReference type="InterPro" id="IPR006621">
    <property type="entry name" value="Nose-resist-to-fluoxetine_N"/>
</dbReference>
<reference evidence="4 5" key="1">
    <citation type="submission" date="2015-04" db="EMBL/GenBank/DDBJ databases">
        <authorList>
            <person name="Syromyatnikov M.Y."/>
            <person name="Popov V.N."/>
        </authorList>
    </citation>
    <scope>NUCLEOTIDE SEQUENCE [LARGE SCALE GENOMIC DNA]</scope>
</reference>
<feature type="transmembrane region" description="Helical" evidence="2">
    <location>
        <begin position="622"/>
        <end position="641"/>
    </location>
</feature>
<accession>A0A1J1HH08</accession>
<keyword evidence="2" id="KW-1133">Transmembrane helix</keyword>
<dbReference type="OrthoDB" id="8196286at2759"/>
<feature type="compositionally biased region" description="Acidic residues" evidence="1">
    <location>
        <begin position="1"/>
        <end position="20"/>
    </location>
</feature>
<feature type="compositionally biased region" description="Basic and acidic residues" evidence="1">
    <location>
        <begin position="81"/>
        <end position="104"/>
    </location>
</feature>